<dbReference type="AlphaFoldDB" id="X6N2F8"/>
<sequence length="378" mass="43958">MDNNTKKTSYTKFKEFATKIKEWKGQIVMDEAEKDKDVLLALTKLQAYQEQTSKLMECSQKWIEAMKLSSKCEQDLIRQVQETHKILAMFDNLQKNMNTPNETRNDVPIRKEANINKIPEVVNEKKNEINSEFYDPKQPRRDSIARSNLVVITDSNSQSFENHETDDQSQSIIELNKHEIDLANTNKYSLENTVVLHEDNSDDELTHLPKSITIFCDQIGKILQQQSIAKYQEIDSAEKNWLRPLHNLLHNELVHAWEIRQIYLKYKKHFGERNDQIGPTKSTGEETNMPETQKTVMKAQANPSNHQTIAKVSRLKDKLLKHLDNNDKQFVTLRKSKQMLIEAVNIIGSKLNEEILIYFLSFKDTIVSNMPTLSRISN</sequence>
<evidence type="ECO:0000313" key="1">
    <source>
        <dbReference type="EMBL" id="ETO20276.1"/>
    </source>
</evidence>
<comment type="caution">
    <text evidence="1">The sequence shown here is derived from an EMBL/GenBank/DDBJ whole genome shotgun (WGS) entry which is preliminary data.</text>
</comment>
<dbReference type="Proteomes" id="UP000023152">
    <property type="component" value="Unassembled WGS sequence"/>
</dbReference>
<keyword evidence="2" id="KW-1185">Reference proteome</keyword>
<organism evidence="1 2">
    <name type="scientific">Reticulomyxa filosa</name>
    <dbReference type="NCBI Taxonomy" id="46433"/>
    <lineage>
        <taxon>Eukaryota</taxon>
        <taxon>Sar</taxon>
        <taxon>Rhizaria</taxon>
        <taxon>Retaria</taxon>
        <taxon>Foraminifera</taxon>
        <taxon>Monothalamids</taxon>
        <taxon>Reticulomyxidae</taxon>
        <taxon>Reticulomyxa</taxon>
    </lineage>
</organism>
<gene>
    <name evidence="1" type="ORF">RFI_16941</name>
</gene>
<name>X6N2F8_RETFI</name>
<evidence type="ECO:0000313" key="2">
    <source>
        <dbReference type="Proteomes" id="UP000023152"/>
    </source>
</evidence>
<protein>
    <submittedName>
        <fullName evidence="1">Uncharacterized protein</fullName>
    </submittedName>
</protein>
<dbReference type="EMBL" id="ASPP01012772">
    <property type="protein sequence ID" value="ETO20276.1"/>
    <property type="molecule type" value="Genomic_DNA"/>
</dbReference>
<proteinExistence type="predicted"/>
<accession>X6N2F8</accession>
<reference evidence="1 2" key="1">
    <citation type="journal article" date="2013" name="Curr. Biol.">
        <title>The Genome of the Foraminiferan Reticulomyxa filosa.</title>
        <authorList>
            <person name="Glockner G."/>
            <person name="Hulsmann N."/>
            <person name="Schleicher M."/>
            <person name="Noegel A.A."/>
            <person name="Eichinger L."/>
            <person name="Gallinger C."/>
            <person name="Pawlowski J."/>
            <person name="Sierra R."/>
            <person name="Euteneuer U."/>
            <person name="Pillet L."/>
            <person name="Moustafa A."/>
            <person name="Platzer M."/>
            <person name="Groth M."/>
            <person name="Szafranski K."/>
            <person name="Schliwa M."/>
        </authorList>
    </citation>
    <scope>NUCLEOTIDE SEQUENCE [LARGE SCALE GENOMIC DNA]</scope>
</reference>